<proteinExistence type="predicted"/>
<gene>
    <name evidence="2" type="ORF">OG863_02680</name>
</gene>
<protein>
    <submittedName>
        <fullName evidence="2">Nuclear transport factor 2 family protein</fullName>
    </submittedName>
</protein>
<dbReference type="RefSeq" id="WP_326616164.1">
    <property type="nucleotide sequence ID" value="NZ_CP109106.1"/>
</dbReference>
<dbReference type="Gene3D" id="3.10.450.50">
    <property type="match status" value="1"/>
</dbReference>
<accession>A0ABZ1F9W3</accession>
<feature type="domain" description="SnoaL-like" evidence="1">
    <location>
        <begin position="21"/>
        <end position="127"/>
    </location>
</feature>
<dbReference type="InterPro" id="IPR037401">
    <property type="entry name" value="SnoaL-like"/>
</dbReference>
<dbReference type="EMBL" id="CP109106">
    <property type="protein sequence ID" value="WSB66956.1"/>
    <property type="molecule type" value="Genomic_DNA"/>
</dbReference>
<sequence length="179" mass="19609">MTSTSDRERERVWELHTTSEFSTLDLDTTMATMADDPEVVHVPTAMGARGRASVRHFYRRWFVGRNAADFAIAPLTRTTGGTRIVDEMLVSFTHDVEVPWILPGVPPTGRRVEIPVLAVVSFDGALISGEHIYWDQAAVLGQTGLLPAETMARLPVVADQRGTLTDGPLNQLAGGQRRG</sequence>
<dbReference type="PANTHER" id="PTHR38436">
    <property type="entry name" value="POLYKETIDE CYCLASE SNOAL-LIKE DOMAIN"/>
    <property type="match status" value="1"/>
</dbReference>
<dbReference type="PANTHER" id="PTHR38436:SF3">
    <property type="entry name" value="CARBOXYMETHYLENEBUTENOLIDASE-RELATED"/>
    <property type="match status" value="1"/>
</dbReference>
<dbReference type="InterPro" id="IPR032710">
    <property type="entry name" value="NTF2-like_dom_sf"/>
</dbReference>
<reference evidence="2 3" key="1">
    <citation type="submission" date="2022-10" db="EMBL/GenBank/DDBJ databases">
        <title>The complete genomes of actinobacterial strains from the NBC collection.</title>
        <authorList>
            <person name="Joergensen T.S."/>
            <person name="Alvarez Arevalo M."/>
            <person name="Sterndorff E.B."/>
            <person name="Faurdal D."/>
            <person name="Vuksanovic O."/>
            <person name="Mourched A.-S."/>
            <person name="Charusanti P."/>
            <person name="Shaw S."/>
            <person name="Blin K."/>
            <person name="Weber T."/>
        </authorList>
    </citation>
    <scope>NUCLEOTIDE SEQUENCE [LARGE SCALE GENOMIC DNA]</scope>
    <source>
        <strain evidence="2 3">NBC 01774</strain>
    </source>
</reference>
<dbReference type="Pfam" id="PF12680">
    <property type="entry name" value="SnoaL_2"/>
    <property type="match status" value="1"/>
</dbReference>
<dbReference type="Proteomes" id="UP001344251">
    <property type="component" value="Chromosome"/>
</dbReference>
<name>A0ABZ1F9W3_9ACTN</name>
<evidence type="ECO:0000259" key="1">
    <source>
        <dbReference type="Pfam" id="PF12680"/>
    </source>
</evidence>
<organism evidence="2 3">
    <name type="scientific">Streptomyces decoyicus</name>
    <dbReference type="NCBI Taxonomy" id="249567"/>
    <lineage>
        <taxon>Bacteria</taxon>
        <taxon>Bacillati</taxon>
        <taxon>Actinomycetota</taxon>
        <taxon>Actinomycetes</taxon>
        <taxon>Kitasatosporales</taxon>
        <taxon>Streptomycetaceae</taxon>
        <taxon>Streptomyces</taxon>
    </lineage>
</organism>
<dbReference type="InterPro" id="IPR009959">
    <property type="entry name" value="Cyclase_SnoaL-like"/>
</dbReference>
<evidence type="ECO:0000313" key="3">
    <source>
        <dbReference type="Proteomes" id="UP001344251"/>
    </source>
</evidence>
<evidence type="ECO:0000313" key="2">
    <source>
        <dbReference type="EMBL" id="WSB66956.1"/>
    </source>
</evidence>
<keyword evidence="3" id="KW-1185">Reference proteome</keyword>
<dbReference type="SUPFAM" id="SSF54427">
    <property type="entry name" value="NTF2-like"/>
    <property type="match status" value="1"/>
</dbReference>